<dbReference type="STRING" id="428992.SAMN05216272_101344"/>
<evidence type="ECO:0000256" key="8">
    <source>
        <dbReference type="ARBA" id="ARBA00030117"/>
    </source>
</evidence>
<accession>A0A1G8C201</accession>
<feature type="domain" description="Anti-sigma-28 factor FlgM C-terminal" evidence="10">
    <location>
        <begin position="49"/>
        <end position="102"/>
    </location>
</feature>
<reference evidence="12" key="1">
    <citation type="submission" date="2016-10" db="EMBL/GenBank/DDBJ databases">
        <authorList>
            <person name="Varghese N."/>
            <person name="Submissions S."/>
        </authorList>
    </citation>
    <scope>NUCLEOTIDE SEQUENCE [LARGE SCALE GENOMIC DNA]</scope>
    <source>
        <strain evidence="12">CCM 7469</strain>
    </source>
</reference>
<evidence type="ECO:0000256" key="4">
    <source>
        <dbReference type="ARBA" id="ARBA00022795"/>
    </source>
</evidence>
<feature type="compositionally biased region" description="Low complexity" evidence="9">
    <location>
        <begin position="16"/>
        <end position="49"/>
    </location>
</feature>
<gene>
    <name evidence="11" type="ORF">SAMN05216272_101344</name>
</gene>
<proteinExistence type="inferred from homology"/>
<keyword evidence="5" id="KW-0805">Transcription regulation</keyword>
<dbReference type="InterPro" id="IPR031316">
    <property type="entry name" value="FlgM_C"/>
</dbReference>
<dbReference type="InterPro" id="IPR007412">
    <property type="entry name" value="FlgM"/>
</dbReference>
<dbReference type="GO" id="GO:0044781">
    <property type="term" value="P:bacterial-type flagellum organization"/>
    <property type="evidence" value="ECO:0007669"/>
    <property type="project" value="UniProtKB-KW"/>
</dbReference>
<evidence type="ECO:0000313" key="11">
    <source>
        <dbReference type="EMBL" id="SDH39349.1"/>
    </source>
</evidence>
<evidence type="ECO:0000256" key="3">
    <source>
        <dbReference type="ARBA" id="ARBA00022491"/>
    </source>
</evidence>
<dbReference type="RefSeq" id="WP_090260176.1">
    <property type="nucleotide sequence ID" value="NZ_FNDS01000001.1"/>
</dbReference>
<keyword evidence="3" id="KW-0678">Repressor</keyword>
<dbReference type="NCBIfam" id="TIGR03824">
    <property type="entry name" value="FlgM_jcvi"/>
    <property type="match status" value="1"/>
</dbReference>
<evidence type="ECO:0000256" key="1">
    <source>
        <dbReference type="ARBA" id="ARBA00005322"/>
    </source>
</evidence>
<dbReference type="Proteomes" id="UP000199636">
    <property type="component" value="Unassembled WGS sequence"/>
</dbReference>
<evidence type="ECO:0000256" key="2">
    <source>
        <dbReference type="ARBA" id="ARBA00017823"/>
    </source>
</evidence>
<feature type="region of interest" description="Disordered" evidence="9">
    <location>
        <begin position="1"/>
        <end position="72"/>
    </location>
</feature>
<comment type="function">
    <text evidence="7">Responsible for the coupling of flagellin expression to flagellar assembly by preventing expression of the flagellin genes when a component of the middle class of proteins is defective. It negatively regulates flagellar genes by inhibiting the activity of FliA by directly binding to FliA.</text>
</comment>
<protein>
    <recommendedName>
        <fullName evidence="2">Negative regulator of flagellin synthesis</fullName>
    </recommendedName>
    <alternativeName>
        <fullName evidence="8">Anti-sigma-28 factor</fullName>
    </alternativeName>
</protein>
<dbReference type="OrthoDB" id="5738369at2"/>
<keyword evidence="12" id="KW-1185">Reference proteome</keyword>
<organism evidence="11 12">
    <name type="scientific">Pseudomonas panipatensis</name>
    <dbReference type="NCBI Taxonomy" id="428992"/>
    <lineage>
        <taxon>Bacteria</taxon>
        <taxon>Pseudomonadati</taxon>
        <taxon>Pseudomonadota</taxon>
        <taxon>Gammaproteobacteria</taxon>
        <taxon>Pseudomonadales</taxon>
        <taxon>Pseudomonadaceae</taxon>
        <taxon>Pseudomonas</taxon>
    </lineage>
</organism>
<dbReference type="EMBL" id="FNDS01000001">
    <property type="protein sequence ID" value="SDH39349.1"/>
    <property type="molecule type" value="Genomic_DNA"/>
</dbReference>
<dbReference type="AlphaFoldDB" id="A0A1G8C201"/>
<evidence type="ECO:0000256" key="7">
    <source>
        <dbReference type="ARBA" id="ARBA00024739"/>
    </source>
</evidence>
<keyword evidence="4" id="KW-1005">Bacterial flagellum biogenesis</keyword>
<comment type="similarity">
    <text evidence="1">Belongs to the FlgM family.</text>
</comment>
<evidence type="ECO:0000256" key="5">
    <source>
        <dbReference type="ARBA" id="ARBA00023015"/>
    </source>
</evidence>
<evidence type="ECO:0000256" key="9">
    <source>
        <dbReference type="SAM" id="MobiDB-lite"/>
    </source>
</evidence>
<dbReference type="GO" id="GO:0045892">
    <property type="term" value="P:negative regulation of DNA-templated transcription"/>
    <property type="evidence" value="ECO:0007669"/>
    <property type="project" value="InterPro"/>
</dbReference>
<dbReference type="Pfam" id="PF04316">
    <property type="entry name" value="FlgM"/>
    <property type="match status" value="1"/>
</dbReference>
<name>A0A1G8C201_9PSED</name>
<evidence type="ECO:0000256" key="6">
    <source>
        <dbReference type="ARBA" id="ARBA00023163"/>
    </source>
</evidence>
<dbReference type="SUPFAM" id="SSF101498">
    <property type="entry name" value="Anti-sigma factor FlgM"/>
    <property type="match status" value="1"/>
</dbReference>
<dbReference type="InterPro" id="IPR035890">
    <property type="entry name" value="Anti-sigma-28_factor_FlgM_sf"/>
</dbReference>
<evidence type="ECO:0000313" key="12">
    <source>
        <dbReference type="Proteomes" id="UP000199636"/>
    </source>
</evidence>
<keyword evidence="6" id="KW-0804">Transcription</keyword>
<feature type="compositionally biased region" description="Polar residues" evidence="9">
    <location>
        <begin position="50"/>
        <end position="63"/>
    </location>
</feature>
<sequence length="107" mass="11094">MVIDFNRLNGSSAPLSTGSTSKTQSSGRSEASGTEASTSSAAAQGSGESVQLSATAQQLQKASDQLKDQPVVDSEKVARIKQAIADGSYQVDSQKVAGKLLDFESQR</sequence>
<evidence type="ECO:0000259" key="10">
    <source>
        <dbReference type="Pfam" id="PF04316"/>
    </source>
</evidence>